<dbReference type="PANTHER" id="PTHR10751">
    <property type="entry name" value="GUANYLATE BINDING PROTEIN"/>
    <property type="match status" value="1"/>
</dbReference>
<evidence type="ECO:0000313" key="9">
    <source>
        <dbReference type="Proteomes" id="UP000827889"/>
    </source>
</evidence>
<dbReference type="GO" id="GO:0005525">
    <property type="term" value="F:GTP binding"/>
    <property type="evidence" value="ECO:0007669"/>
    <property type="project" value="UniProtKB-KW"/>
</dbReference>
<keyword evidence="3" id="KW-0342">GTP-binding</keyword>
<keyword evidence="5" id="KW-0175">Coiled coil</keyword>
<feature type="compositionally biased region" description="Low complexity" evidence="6">
    <location>
        <begin position="8"/>
        <end position="19"/>
    </location>
</feature>
<feature type="region of interest" description="Disordered" evidence="6">
    <location>
        <begin position="647"/>
        <end position="671"/>
    </location>
</feature>
<dbReference type="Gene3D" id="1.20.1280.50">
    <property type="match status" value="1"/>
</dbReference>
<name>A0A8B8MNR4_9MYRT</name>
<reference evidence="10" key="1">
    <citation type="submission" date="2025-08" db="UniProtKB">
        <authorList>
            <consortium name="RefSeq"/>
        </authorList>
    </citation>
    <scope>IDENTIFICATION</scope>
    <source>
        <tissue evidence="10">Leaf</tissue>
    </source>
</reference>
<dbReference type="PROSITE" id="PS51715">
    <property type="entry name" value="G_GB1_RHD3"/>
    <property type="match status" value="1"/>
</dbReference>
<dbReference type="SUPFAM" id="SSF52540">
    <property type="entry name" value="P-loop containing nucleoside triphosphate hydrolases"/>
    <property type="match status" value="1"/>
</dbReference>
<dbReference type="InterPro" id="IPR001810">
    <property type="entry name" value="F-box_dom"/>
</dbReference>
<feature type="region of interest" description="Disordered" evidence="6">
    <location>
        <begin position="1"/>
        <end position="20"/>
    </location>
</feature>
<dbReference type="AlphaFoldDB" id="A0A8B8MNR4"/>
<dbReference type="GeneID" id="115726036"/>
<accession>A0A8B8MNR4</accession>
<dbReference type="OrthoDB" id="2135133at2759"/>
<dbReference type="KEGG" id="rarg:115726036"/>
<sequence>MIGATKDASAPSPSSSPASVTGAAWPICFLLCDGQGKPKMDPRAAEVIRLVKTPIAVLFGWGRARKESSSTLMPPLTKGLWLMSAPMKRSAVDGTEYTILHLDSDGTVGYDQKIFSLAVLLSSVFVYNQFGGIDAAALHQLSVLTQTTEPIRVIGSNSGLGQYTPTFVWLLKDFSFDLLGDNKSMTPQDYLELALRPIQGTGSDIAAKNEIRESIRALFPDRHCFTLVRPLNTADDQLLNQILMDKLSPELWSGLETLREFVFERTRPKQVGDTILTGPVLVALAESCLEALDRGVVPTVPSSWKTVEEKECRIAYDRATKVYMSSLYRSDPLEQAGMSLAHEEAKQKSLAAFNASAVGAGSARKRHEGCLHKFFRKAFEEGKMNAFMEADSRCSLAIQSMENKLRAACHTPDADVFTVGEVLNDLLSEYEASSHGPSKWQKLAVFLRESWEGPIHDLANRAVEQVRPRRSSSMQTCREIEDHLGLLKEQLEASENEKSQYLKQQKDGISDKNKLDTQIISLKEKIRESSKTLEEANVVARSLQTRESKLDKVIRDGLSVPLIKDLAARGVWPVPTRFSYLPETVKLHILKWLPATDLASIACVNKGLRTLASDNSLWKLKFEDKFGVWSPGNEVDWQQSFRRTMKKQKEDPSDGFDAVLVEMKDPPGNGA</sequence>
<dbReference type="Pfam" id="PF02263">
    <property type="entry name" value="GBP"/>
    <property type="match status" value="1"/>
</dbReference>
<keyword evidence="1" id="KW-0547">Nucleotide-binding</keyword>
<proteinExistence type="inferred from homology"/>
<dbReference type="InterPro" id="IPR003191">
    <property type="entry name" value="Guanylate-bd/ATL_C"/>
</dbReference>
<evidence type="ECO:0000256" key="6">
    <source>
        <dbReference type="SAM" id="MobiDB-lite"/>
    </source>
</evidence>
<dbReference type="Proteomes" id="UP000827889">
    <property type="component" value="Chromosome 9"/>
</dbReference>
<dbReference type="InterPro" id="IPR030386">
    <property type="entry name" value="G_GB1_RHD3_dom"/>
</dbReference>
<evidence type="ECO:0000256" key="4">
    <source>
        <dbReference type="PROSITE-ProRule" id="PRU01052"/>
    </source>
</evidence>
<dbReference type="SUPFAM" id="SSF48340">
    <property type="entry name" value="Interferon-induced guanylate-binding protein 1 (GBP1), C-terminal domain"/>
    <property type="match status" value="1"/>
</dbReference>
<dbReference type="Pfam" id="PF12937">
    <property type="entry name" value="F-box-like"/>
    <property type="match status" value="1"/>
</dbReference>
<keyword evidence="9" id="KW-1185">Reference proteome</keyword>
<dbReference type="InterPro" id="IPR036047">
    <property type="entry name" value="F-box-like_dom_sf"/>
</dbReference>
<feature type="domain" description="GB1/RHD3-type G" evidence="8">
    <location>
        <begin position="1"/>
        <end position="270"/>
    </location>
</feature>
<evidence type="ECO:0000256" key="2">
    <source>
        <dbReference type="ARBA" id="ARBA00022801"/>
    </source>
</evidence>
<dbReference type="InterPro" id="IPR027417">
    <property type="entry name" value="P-loop_NTPase"/>
</dbReference>
<keyword evidence="2" id="KW-0378">Hydrolase</keyword>
<evidence type="ECO:0000313" key="10">
    <source>
        <dbReference type="RefSeq" id="XP_030511608.1"/>
    </source>
</evidence>
<dbReference type="Gene3D" id="3.40.50.300">
    <property type="entry name" value="P-loop containing nucleotide triphosphate hydrolases"/>
    <property type="match status" value="1"/>
</dbReference>
<evidence type="ECO:0000259" key="8">
    <source>
        <dbReference type="PROSITE" id="PS51715"/>
    </source>
</evidence>
<comment type="similarity">
    <text evidence="4">Belongs to the TRAFAC class dynamin-like GTPase superfamily. GB1/RHD3 GTPase family.</text>
</comment>
<dbReference type="SUPFAM" id="SSF81383">
    <property type="entry name" value="F-box domain"/>
    <property type="match status" value="1"/>
</dbReference>
<feature type="domain" description="F-box" evidence="7">
    <location>
        <begin position="575"/>
        <end position="621"/>
    </location>
</feature>
<protein>
    <submittedName>
        <fullName evidence="10">Guanylate-binding protein 3-like</fullName>
    </submittedName>
</protein>
<dbReference type="InterPro" id="IPR015894">
    <property type="entry name" value="Guanylate-bd_N"/>
</dbReference>
<feature type="coiled-coil region" evidence="5">
    <location>
        <begin position="477"/>
        <end position="504"/>
    </location>
</feature>
<evidence type="ECO:0000259" key="7">
    <source>
        <dbReference type="PROSITE" id="PS50181"/>
    </source>
</evidence>
<evidence type="ECO:0000256" key="3">
    <source>
        <dbReference type="ARBA" id="ARBA00023134"/>
    </source>
</evidence>
<dbReference type="RefSeq" id="XP_030511608.1">
    <property type="nucleotide sequence ID" value="XM_030655748.1"/>
</dbReference>
<organism evidence="9 10">
    <name type="scientific">Rhodamnia argentea</name>
    <dbReference type="NCBI Taxonomy" id="178133"/>
    <lineage>
        <taxon>Eukaryota</taxon>
        <taxon>Viridiplantae</taxon>
        <taxon>Streptophyta</taxon>
        <taxon>Embryophyta</taxon>
        <taxon>Tracheophyta</taxon>
        <taxon>Spermatophyta</taxon>
        <taxon>Magnoliopsida</taxon>
        <taxon>eudicotyledons</taxon>
        <taxon>Gunneridae</taxon>
        <taxon>Pentapetalae</taxon>
        <taxon>rosids</taxon>
        <taxon>malvids</taxon>
        <taxon>Myrtales</taxon>
        <taxon>Myrtaceae</taxon>
        <taxon>Myrtoideae</taxon>
        <taxon>Myrteae</taxon>
        <taxon>Australasian group</taxon>
        <taxon>Rhodamnia</taxon>
    </lineage>
</organism>
<dbReference type="Pfam" id="PF02841">
    <property type="entry name" value="GBP_C"/>
    <property type="match status" value="1"/>
</dbReference>
<evidence type="ECO:0000256" key="5">
    <source>
        <dbReference type="SAM" id="Coils"/>
    </source>
</evidence>
<evidence type="ECO:0000256" key="1">
    <source>
        <dbReference type="ARBA" id="ARBA00022741"/>
    </source>
</evidence>
<gene>
    <name evidence="10" type="primary">LOC115726036</name>
</gene>
<dbReference type="InterPro" id="IPR036543">
    <property type="entry name" value="Guanylate-bd_C_sf"/>
</dbReference>
<dbReference type="Gene3D" id="1.20.1000.10">
    <property type="entry name" value="Guanylate-binding protein, C-terminal domain"/>
    <property type="match status" value="1"/>
</dbReference>
<dbReference type="GO" id="GO:0003924">
    <property type="term" value="F:GTPase activity"/>
    <property type="evidence" value="ECO:0007669"/>
    <property type="project" value="InterPro"/>
</dbReference>
<dbReference type="PROSITE" id="PS50181">
    <property type="entry name" value="FBOX"/>
    <property type="match status" value="1"/>
</dbReference>
<dbReference type="SMART" id="SM00256">
    <property type="entry name" value="FBOX"/>
    <property type="match status" value="1"/>
</dbReference>